<evidence type="ECO:0000313" key="3">
    <source>
        <dbReference type="Proteomes" id="UP000231960"/>
    </source>
</evidence>
<evidence type="ECO:0000256" key="1">
    <source>
        <dbReference type="SAM" id="Phobius"/>
    </source>
</evidence>
<dbReference type="RefSeq" id="WP_100677886.1">
    <property type="nucleotide sequence ID" value="NZ_NIPO01000001.1"/>
</dbReference>
<dbReference type="OrthoDB" id="1457255at2"/>
<dbReference type="AlphaFoldDB" id="A0A2M9R630"/>
<feature type="transmembrane region" description="Helical" evidence="1">
    <location>
        <begin position="106"/>
        <end position="126"/>
    </location>
</feature>
<protein>
    <submittedName>
        <fullName evidence="2">Uncharacterized protein</fullName>
    </submittedName>
</protein>
<keyword evidence="1" id="KW-0472">Membrane</keyword>
<gene>
    <name evidence="2" type="ORF">CDL10_07100</name>
</gene>
<feature type="transmembrane region" description="Helical" evidence="1">
    <location>
        <begin position="34"/>
        <end position="58"/>
    </location>
</feature>
<reference evidence="2 3" key="1">
    <citation type="submission" date="2017-06" db="EMBL/GenBank/DDBJ databases">
        <title>Description of Avrilella dinanensis gen. nov. sp. nov.</title>
        <authorList>
            <person name="Leyer C."/>
            <person name="Sassi M."/>
            <person name="Minet J."/>
            <person name="Kayal S."/>
            <person name="Cattoir V."/>
        </authorList>
    </citation>
    <scope>NUCLEOTIDE SEQUENCE [LARGE SCALE GENOMIC DNA]</scope>
    <source>
        <strain evidence="2 3">UR159</strain>
    </source>
</reference>
<keyword evidence="1" id="KW-0812">Transmembrane</keyword>
<accession>A0A2M9R630</accession>
<sequence>MNKILNSIKEFWLDFFSAYYRRLKKNADYETPDSILLTMAFIQGVNFDTVLLFIFLWFPSINVNTFVILLAPMVAFALLNLYLFYYKFDKHQRQAAIARKPRYKRIVYDLYDVFSTILLMLMAYLYSLT</sequence>
<dbReference type="EMBL" id="NIPO01000001">
    <property type="protein sequence ID" value="PJR04326.1"/>
    <property type="molecule type" value="Genomic_DNA"/>
</dbReference>
<dbReference type="Proteomes" id="UP000231960">
    <property type="component" value="Unassembled WGS sequence"/>
</dbReference>
<comment type="caution">
    <text evidence="2">The sequence shown here is derived from an EMBL/GenBank/DDBJ whole genome shotgun (WGS) entry which is preliminary data.</text>
</comment>
<feature type="transmembrane region" description="Helical" evidence="1">
    <location>
        <begin position="64"/>
        <end position="85"/>
    </location>
</feature>
<name>A0A2M9R630_9FLAO</name>
<organism evidence="2 3">
    <name type="scientific">Avrilella dinanensis</name>
    <dbReference type="NCBI Taxonomy" id="2008672"/>
    <lineage>
        <taxon>Bacteria</taxon>
        <taxon>Pseudomonadati</taxon>
        <taxon>Bacteroidota</taxon>
        <taxon>Flavobacteriia</taxon>
        <taxon>Flavobacteriales</taxon>
        <taxon>Flavobacteriaceae</taxon>
        <taxon>Avrilella</taxon>
    </lineage>
</organism>
<keyword evidence="1" id="KW-1133">Transmembrane helix</keyword>
<evidence type="ECO:0000313" key="2">
    <source>
        <dbReference type="EMBL" id="PJR04326.1"/>
    </source>
</evidence>
<proteinExistence type="predicted"/>
<keyword evidence="3" id="KW-1185">Reference proteome</keyword>